<dbReference type="OrthoDB" id="119583at2"/>
<dbReference type="Proteomes" id="UP000029493">
    <property type="component" value="Chromosome"/>
</dbReference>
<dbReference type="NCBIfam" id="TIGR03357">
    <property type="entry name" value="VI_zyme"/>
    <property type="match status" value="1"/>
</dbReference>
<keyword evidence="3" id="KW-1185">Reference proteome</keyword>
<reference evidence="2 3" key="1">
    <citation type="submission" date="2014-09" db="EMBL/GenBank/DDBJ databases">
        <authorList>
            <person name="Chan K.-G."/>
        </authorList>
    </citation>
    <scope>NUCLEOTIDE SEQUENCE [LARGE SCALE GENOMIC DNA]</scope>
    <source>
        <strain evidence="2 3">ND07</strain>
    </source>
</reference>
<dbReference type="RefSeq" id="WP_038413268.1">
    <property type="nucleotide sequence ID" value="NZ_CP009455.1"/>
</dbReference>
<dbReference type="InterPro" id="IPR053176">
    <property type="entry name" value="T6SS_TssE1-like"/>
</dbReference>
<sequence length="136" mass="15515">MSGLFDRLTADQSACRETSRQESASYKFAIIKRHLETLLNARQGCSQSSPDLGLQDFNGHDRSSGELLQQISADIRRTIQRFEPRIQVHALKAVPDCHAPQELHFRLDCQVQVNDHAEQLDLDLMVNGHSRHTRVR</sequence>
<dbReference type="PANTHER" id="PTHR38595:SF2">
    <property type="entry name" value="TYPE VI SECRETION SYSTEM BASEPLATE SUBUNIT TSSE"/>
    <property type="match status" value="1"/>
</dbReference>
<dbReference type="InterPro" id="IPR017737">
    <property type="entry name" value="TssE1-like"/>
</dbReference>
<dbReference type="Gene3D" id="3.10.450.40">
    <property type="match status" value="1"/>
</dbReference>
<evidence type="ECO:0000313" key="2">
    <source>
        <dbReference type="EMBL" id="AIR90645.1"/>
    </source>
</evidence>
<feature type="domain" description="IraD/Gp25-like" evidence="1">
    <location>
        <begin position="30"/>
        <end position="115"/>
    </location>
</feature>
<protein>
    <recommendedName>
        <fullName evidence="1">IraD/Gp25-like domain-containing protein</fullName>
    </recommendedName>
</protein>
<dbReference type="STRING" id="157783.LK03_15800"/>
<name>A0A089WN20_9PSED</name>
<dbReference type="KEGG" id="psw:LK03_15800"/>
<evidence type="ECO:0000313" key="3">
    <source>
        <dbReference type="Proteomes" id="UP000029493"/>
    </source>
</evidence>
<proteinExistence type="predicted"/>
<dbReference type="InterPro" id="IPR007048">
    <property type="entry name" value="IraD/Gp25-like"/>
</dbReference>
<evidence type="ECO:0000259" key="1">
    <source>
        <dbReference type="Pfam" id="PF04965"/>
    </source>
</evidence>
<dbReference type="PANTHER" id="PTHR38595">
    <property type="entry name" value="CYTOPLASMIC PROTEIN-RELATED"/>
    <property type="match status" value="1"/>
</dbReference>
<dbReference type="Pfam" id="PF04965">
    <property type="entry name" value="GPW_gp25"/>
    <property type="match status" value="1"/>
</dbReference>
<dbReference type="EMBL" id="CP009455">
    <property type="protein sequence ID" value="AIR90645.1"/>
    <property type="molecule type" value="Genomic_DNA"/>
</dbReference>
<gene>
    <name evidence="2" type="ORF">LK03_15800</name>
</gene>
<organism evidence="2 3">
    <name type="scientific">Pseudomonas cremoricolorata</name>
    <dbReference type="NCBI Taxonomy" id="157783"/>
    <lineage>
        <taxon>Bacteria</taxon>
        <taxon>Pseudomonadati</taxon>
        <taxon>Pseudomonadota</taxon>
        <taxon>Gammaproteobacteria</taxon>
        <taxon>Pseudomonadales</taxon>
        <taxon>Pseudomonadaceae</taxon>
        <taxon>Pseudomonas</taxon>
    </lineage>
</organism>
<dbReference type="SUPFAM" id="SSF160719">
    <property type="entry name" value="gpW/gp25-like"/>
    <property type="match status" value="1"/>
</dbReference>
<dbReference type="eggNOG" id="COG3518">
    <property type="taxonomic scope" value="Bacteria"/>
</dbReference>
<dbReference type="AlphaFoldDB" id="A0A089WN20"/>
<accession>A0A089WN20</accession>